<protein>
    <submittedName>
        <fullName evidence="1">5458_t:CDS:1</fullName>
    </submittedName>
</protein>
<sequence>GATCCENGGSCPSGSTCCSKDCAPAGATCCENGGSCPSDHICCAKGCAPAVICLFVNFINMILVNKNVFALRGLRAVKTGYKCCEDGSTAPEGATCCGDGAYCPSSTPVCCGDDRCASLNNVDSNNKCCPSVIRIIYYELLMATRERTIMKILLGGKSFIELDFLSLLSY</sequence>
<accession>A0A9N9DIC4</accession>
<dbReference type="Proteomes" id="UP000789508">
    <property type="component" value="Unassembled WGS sequence"/>
</dbReference>
<reference evidence="1" key="1">
    <citation type="submission" date="2021-06" db="EMBL/GenBank/DDBJ databases">
        <authorList>
            <person name="Kallberg Y."/>
            <person name="Tangrot J."/>
            <person name="Rosling A."/>
        </authorList>
    </citation>
    <scope>NUCLEOTIDE SEQUENCE</scope>
    <source>
        <strain evidence="1">FL130A</strain>
    </source>
</reference>
<dbReference type="EMBL" id="CAJVPS010008290">
    <property type="protein sequence ID" value="CAG8642148.1"/>
    <property type="molecule type" value="Genomic_DNA"/>
</dbReference>
<comment type="caution">
    <text evidence="1">The sequence shown here is derived from an EMBL/GenBank/DDBJ whole genome shotgun (WGS) entry which is preliminary data.</text>
</comment>
<keyword evidence="2" id="KW-1185">Reference proteome</keyword>
<feature type="non-terminal residue" evidence="1">
    <location>
        <position position="1"/>
    </location>
</feature>
<evidence type="ECO:0000313" key="2">
    <source>
        <dbReference type="Proteomes" id="UP000789508"/>
    </source>
</evidence>
<name>A0A9N9DIC4_9GLOM</name>
<gene>
    <name evidence="1" type="ORF">ALEPTO_LOCUS9744</name>
</gene>
<proteinExistence type="predicted"/>
<evidence type="ECO:0000313" key="1">
    <source>
        <dbReference type="EMBL" id="CAG8642148.1"/>
    </source>
</evidence>
<dbReference type="OrthoDB" id="5854875at2759"/>
<dbReference type="AlphaFoldDB" id="A0A9N9DIC4"/>
<organism evidence="1 2">
    <name type="scientific">Ambispora leptoticha</name>
    <dbReference type="NCBI Taxonomy" id="144679"/>
    <lineage>
        <taxon>Eukaryota</taxon>
        <taxon>Fungi</taxon>
        <taxon>Fungi incertae sedis</taxon>
        <taxon>Mucoromycota</taxon>
        <taxon>Glomeromycotina</taxon>
        <taxon>Glomeromycetes</taxon>
        <taxon>Archaeosporales</taxon>
        <taxon>Ambisporaceae</taxon>
        <taxon>Ambispora</taxon>
    </lineage>
</organism>